<dbReference type="Proteomes" id="UP000663791">
    <property type="component" value="Unassembled WGS sequence"/>
</dbReference>
<protein>
    <submittedName>
        <fullName evidence="3">Nitroreductase family protein</fullName>
    </submittedName>
</protein>
<dbReference type="InterPro" id="IPR050627">
    <property type="entry name" value="Nitroreductase/BluB"/>
</dbReference>
<proteinExistence type="predicted"/>
<dbReference type="SUPFAM" id="SSF55469">
    <property type="entry name" value="FMN-dependent nitroreductase-like"/>
    <property type="match status" value="2"/>
</dbReference>
<dbReference type="AlphaFoldDB" id="A0A938Y999"/>
<feature type="compositionally biased region" description="Basic and acidic residues" evidence="1">
    <location>
        <begin position="12"/>
        <end position="22"/>
    </location>
</feature>
<dbReference type="InterPro" id="IPR000415">
    <property type="entry name" value="Nitroreductase-like"/>
</dbReference>
<comment type="caution">
    <text evidence="3">The sequence shown here is derived from an EMBL/GenBank/DDBJ whole genome shotgun (WGS) entry which is preliminary data.</text>
</comment>
<dbReference type="EMBL" id="JAERTX010000019">
    <property type="protein sequence ID" value="MBM9461564.1"/>
    <property type="molecule type" value="Genomic_DNA"/>
</dbReference>
<dbReference type="PANTHER" id="PTHR23026:SF123">
    <property type="entry name" value="NAD(P)H NITROREDUCTASE RV3131-RELATED"/>
    <property type="match status" value="1"/>
</dbReference>
<keyword evidence="4" id="KW-1185">Reference proteome</keyword>
<evidence type="ECO:0000259" key="2">
    <source>
        <dbReference type="Pfam" id="PF00881"/>
    </source>
</evidence>
<gene>
    <name evidence="3" type="ORF">JK386_16810</name>
</gene>
<evidence type="ECO:0000313" key="3">
    <source>
        <dbReference type="EMBL" id="MBM9461564.1"/>
    </source>
</evidence>
<dbReference type="InterPro" id="IPR029479">
    <property type="entry name" value="Nitroreductase"/>
</dbReference>
<name>A0A938Y999_9ACTN</name>
<sequence>MSAPDDDLDDHPDDHLDDHLDEGGDVPLTDVEELVGLACLAPSVHNTQPWRWRYDGHTLALAADDSRRLVHSDPASRNLTISCGAALDHLELAARALGYDVSRVPPGKGVLARVALRRATAGPVADADLALLRSRGTDRRRFGTQPVPPEVLDALCDVAATRGVEARAVTADEDRVALEILANRAMSLVDLDAERRAEQRRWIDHSTRDGIPRSQLPQDPDPMQARSRFRPDVVEDARLAARTGDRVIVLGGSVDDQDAWLRAGQALSALWLEATRRGLGVIPMTQPVEVDSVREELARTLLEDAFVPHALVQVGLPVGEKHPATHTPRRPVAEVLEITGEPGGRRSRAGEESDRGLPPARDGG</sequence>
<organism evidence="3 4">
    <name type="scientific">Nocardioides faecalis</name>
    <dbReference type="NCBI Taxonomy" id="2803858"/>
    <lineage>
        <taxon>Bacteria</taxon>
        <taxon>Bacillati</taxon>
        <taxon>Actinomycetota</taxon>
        <taxon>Actinomycetes</taxon>
        <taxon>Propionibacteriales</taxon>
        <taxon>Nocardioidaceae</taxon>
        <taxon>Nocardioides</taxon>
    </lineage>
</organism>
<dbReference type="NCBIfam" id="NF047509">
    <property type="entry name" value="Rv3131_FMN_oxido"/>
    <property type="match status" value="1"/>
</dbReference>
<accession>A0A938Y999</accession>
<feature type="compositionally biased region" description="Acidic residues" evidence="1">
    <location>
        <begin position="1"/>
        <end position="11"/>
    </location>
</feature>
<feature type="region of interest" description="Disordered" evidence="1">
    <location>
        <begin position="208"/>
        <end position="227"/>
    </location>
</feature>
<dbReference type="Pfam" id="PF00881">
    <property type="entry name" value="Nitroreductase"/>
    <property type="match status" value="1"/>
</dbReference>
<reference evidence="3" key="1">
    <citation type="submission" date="2021-01" db="EMBL/GenBank/DDBJ databases">
        <title>Novel species in genus Nocardioides.</title>
        <authorList>
            <person name="Zhang G."/>
        </authorList>
    </citation>
    <scope>NUCLEOTIDE SEQUENCE</scope>
    <source>
        <strain evidence="3">Zg-536</strain>
    </source>
</reference>
<dbReference type="Gene3D" id="3.40.109.10">
    <property type="entry name" value="NADH Oxidase"/>
    <property type="match status" value="1"/>
</dbReference>
<feature type="domain" description="Nitroreductase" evidence="2">
    <location>
        <begin position="133"/>
        <end position="297"/>
    </location>
</feature>
<dbReference type="PANTHER" id="PTHR23026">
    <property type="entry name" value="NADPH NITROREDUCTASE"/>
    <property type="match status" value="1"/>
</dbReference>
<evidence type="ECO:0000256" key="1">
    <source>
        <dbReference type="SAM" id="MobiDB-lite"/>
    </source>
</evidence>
<dbReference type="RefSeq" id="WP_205292883.1">
    <property type="nucleotide sequence ID" value="NZ_CP074406.1"/>
</dbReference>
<feature type="region of interest" description="Disordered" evidence="1">
    <location>
        <begin position="319"/>
        <end position="364"/>
    </location>
</feature>
<dbReference type="GO" id="GO:0016491">
    <property type="term" value="F:oxidoreductase activity"/>
    <property type="evidence" value="ECO:0007669"/>
    <property type="project" value="InterPro"/>
</dbReference>
<evidence type="ECO:0000313" key="4">
    <source>
        <dbReference type="Proteomes" id="UP000663791"/>
    </source>
</evidence>
<feature type="region of interest" description="Disordered" evidence="1">
    <location>
        <begin position="1"/>
        <end position="25"/>
    </location>
</feature>